<dbReference type="AlphaFoldDB" id="A0A557QH98"/>
<gene>
    <name evidence="2" type="ORF">FHP91_17620</name>
</gene>
<dbReference type="EMBL" id="VMNK01000017">
    <property type="protein sequence ID" value="TVO52253.1"/>
    <property type="molecule type" value="Genomic_DNA"/>
</dbReference>
<evidence type="ECO:0000313" key="2">
    <source>
        <dbReference type="EMBL" id="TVO52253.1"/>
    </source>
</evidence>
<evidence type="ECO:0000313" key="3">
    <source>
        <dbReference type="Proteomes" id="UP000319502"/>
    </source>
</evidence>
<name>A0A557QH98_9RHOO</name>
<keyword evidence="3" id="KW-1185">Reference proteome</keyword>
<accession>A0A557QH98</accession>
<sequence>MVPLPANSIIQLPFDDAIEILGEIETILISLHKIGSHYPEAGRDYERETTRYIDEWRVTRRLAHARRILSEKFDTTLGNDDMDDIERALEGSPYWSSPASEPVVPEYASRDDEE</sequence>
<reference evidence="2 3" key="1">
    <citation type="submission" date="2019-07" db="EMBL/GenBank/DDBJ databases">
        <title>The pathways for chlorine oxyanion respiration interact through the shared metabolite chlorate.</title>
        <authorList>
            <person name="Barnum T.P."/>
            <person name="Cheng Y."/>
            <person name="Hill K.A."/>
            <person name="Lucas L.N."/>
            <person name="Carlson H.K."/>
            <person name="Coates J.D."/>
        </authorList>
    </citation>
    <scope>NUCLEOTIDE SEQUENCE [LARGE SCALE GENOMIC DNA]</scope>
    <source>
        <strain evidence="2 3">SFB-3</strain>
    </source>
</reference>
<evidence type="ECO:0000256" key="1">
    <source>
        <dbReference type="SAM" id="MobiDB-lite"/>
    </source>
</evidence>
<protein>
    <submittedName>
        <fullName evidence="2">Uncharacterized protein</fullName>
    </submittedName>
</protein>
<dbReference type="Proteomes" id="UP000319502">
    <property type="component" value="Unassembled WGS sequence"/>
</dbReference>
<proteinExistence type="predicted"/>
<comment type="caution">
    <text evidence="2">The sequence shown here is derived from an EMBL/GenBank/DDBJ whole genome shotgun (WGS) entry which is preliminary data.</text>
</comment>
<feature type="region of interest" description="Disordered" evidence="1">
    <location>
        <begin position="78"/>
        <end position="114"/>
    </location>
</feature>
<organism evidence="2 3">
    <name type="scientific">Denitromonas halophila</name>
    <dbReference type="NCBI Taxonomy" id="1629404"/>
    <lineage>
        <taxon>Bacteria</taxon>
        <taxon>Pseudomonadati</taxon>
        <taxon>Pseudomonadota</taxon>
        <taxon>Betaproteobacteria</taxon>
        <taxon>Rhodocyclales</taxon>
        <taxon>Zoogloeaceae</taxon>
        <taxon>Denitromonas</taxon>
    </lineage>
</organism>
<dbReference type="OrthoDB" id="2895461at2"/>